<dbReference type="EMBL" id="BLQM01000030">
    <property type="protein sequence ID" value="GMH52971.1"/>
    <property type="molecule type" value="Genomic_DNA"/>
</dbReference>
<feature type="compositionally biased region" description="Polar residues" evidence="1">
    <location>
        <begin position="153"/>
        <end position="172"/>
    </location>
</feature>
<feature type="compositionally biased region" description="Polar residues" evidence="1">
    <location>
        <begin position="184"/>
        <end position="201"/>
    </location>
</feature>
<protein>
    <submittedName>
        <fullName evidence="2">Uncharacterized protein</fullName>
    </submittedName>
</protein>
<comment type="caution">
    <text evidence="2">The sequence shown here is derived from an EMBL/GenBank/DDBJ whole genome shotgun (WGS) entry which is preliminary data.</text>
</comment>
<dbReference type="Proteomes" id="UP001162640">
    <property type="component" value="Unassembled WGS sequence"/>
</dbReference>
<feature type="region of interest" description="Disordered" evidence="1">
    <location>
        <begin position="39"/>
        <end position="137"/>
    </location>
</feature>
<feature type="region of interest" description="Disordered" evidence="1">
    <location>
        <begin position="153"/>
        <end position="201"/>
    </location>
</feature>
<evidence type="ECO:0000313" key="3">
    <source>
        <dbReference type="Proteomes" id="UP001162640"/>
    </source>
</evidence>
<gene>
    <name evidence="2" type="ORF">TL16_g01347</name>
</gene>
<feature type="compositionally biased region" description="Polar residues" evidence="1">
    <location>
        <begin position="84"/>
        <end position="94"/>
    </location>
</feature>
<reference evidence="3" key="1">
    <citation type="journal article" date="2023" name="Commun. Biol.">
        <title>Genome analysis of Parmales, the sister group of diatoms, reveals the evolutionary specialization of diatoms from phago-mixotrophs to photoautotrophs.</title>
        <authorList>
            <person name="Ban H."/>
            <person name="Sato S."/>
            <person name="Yoshikawa S."/>
            <person name="Yamada K."/>
            <person name="Nakamura Y."/>
            <person name="Ichinomiya M."/>
            <person name="Sato N."/>
            <person name="Blanc-Mathieu R."/>
            <person name="Endo H."/>
            <person name="Kuwata A."/>
            <person name="Ogata H."/>
        </authorList>
    </citation>
    <scope>NUCLEOTIDE SEQUENCE [LARGE SCALE GENOMIC DNA]</scope>
</reference>
<sequence length="201" mass="21003">MQDEDIKRDLSMIKAPVGAKRWQSGGSLASKGGFVGVFGEDSTSQLGEDKNASSSSSDENPSLFSRIGKKRPAEAAPQPLADATSKTNSESSSLAMALKASRGKNAAKKMKSSAFLSKINGDDSSRQGKSGSSMAGSKSLVASHVLFDTNSKSQFNKSSDGFSNLSRPSTVTPGIAKAPEKAGRQTSSSLWSKIKAQSTFK</sequence>
<evidence type="ECO:0000256" key="1">
    <source>
        <dbReference type="SAM" id="MobiDB-lite"/>
    </source>
</evidence>
<feature type="compositionally biased region" description="Basic residues" evidence="1">
    <location>
        <begin position="101"/>
        <end position="111"/>
    </location>
</feature>
<dbReference type="AlphaFoldDB" id="A0A9W6ZHV7"/>
<proteinExistence type="predicted"/>
<name>A0A9W6ZHV7_9STRA</name>
<feature type="compositionally biased region" description="Low complexity" evidence="1">
    <location>
        <begin position="128"/>
        <end position="137"/>
    </location>
</feature>
<accession>A0A9W6ZHV7</accession>
<organism evidence="2 3">
    <name type="scientific">Triparma laevis f. inornata</name>
    <dbReference type="NCBI Taxonomy" id="1714386"/>
    <lineage>
        <taxon>Eukaryota</taxon>
        <taxon>Sar</taxon>
        <taxon>Stramenopiles</taxon>
        <taxon>Ochrophyta</taxon>
        <taxon>Bolidophyceae</taxon>
        <taxon>Parmales</taxon>
        <taxon>Triparmaceae</taxon>
        <taxon>Triparma</taxon>
    </lineage>
</organism>
<evidence type="ECO:0000313" key="2">
    <source>
        <dbReference type="EMBL" id="GMH52971.1"/>
    </source>
</evidence>